<keyword evidence="1" id="KW-0175">Coiled coil</keyword>
<sequence length="415" mass="48602">MPSNSELSLLTKCLDLDDVKVINFGFIPEFGLVISVENKCPIVECPKCQSKTGRVNRNDSQLIRDLPMMGKMVHLNINRRQMRCQKCGHKFVEELSYVKKNRKFTNRMVEKIIKEVINSDIKNTALNNEVSEQEIQTMLKDKGEELKKGKPVGLKKLGIDEIALEKGKQNYCAVLVNIETGELLGILEKRNKEELIKYMKEWGEEVLLGIEEVSIDMWRPYQKVAEEMMPEAEVVVDRFHVMKQINEELDKARRSAKREMELRIKKAKNKKKKQELKSQLEILKNSKYVLLKNREDLEEEEVKKMDDILKNYEELGSTYRLKEKLRQIFNTCENWADGLLRITNWMRKAIYYLPKSCGVIRRWLGEIVAYFDNRTTQGVVEGINNKLKVIKRRSYGFRNFDNFVLRCELSFASVS</sequence>
<feature type="coiled-coil region" evidence="1">
    <location>
        <begin position="242"/>
        <end position="315"/>
    </location>
</feature>
<dbReference type="Pfam" id="PF14690">
    <property type="entry name" value="Zn_ribbon_ISL3"/>
    <property type="match status" value="1"/>
</dbReference>
<dbReference type="AlphaFoldDB" id="A0A977KTX5"/>
<dbReference type="NCBIfam" id="NF033550">
    <property type="entry name" value="transpos_ISL3"/>
    <property type="match status" value="1"/>
</dbReference>
<feature type="domain" description="Transposase IS204/IS1001/IS1096/IS1165 zinc-finger" evidence="3">
    <location>
        <begin position="44"/>
        <end position="87"/>
    </location>
</feature>
<dbReference type="EMBL" id="CP073041">
    <property type="protein sequence ID" value="UXE58385.1"/>
    <property type="molecule type" value="Genomic_DNA"/>
</dbReference>
<organism evidence="4">
    <name type="scientific">Woronichinia naegeliana WA131</name>
    <dbReference type="NCBI Taxonomy" id="2824559"/>
    <lineage>
        <taxon>Bacteria</taxon>
        <taxon>Bacillati</taxon>
        <taxon>Cyanobacteriota</taxon>
        <taxon>Cyanophyceae</taxon>
        <taxon>Synechococcales</taxon>
        <taxon>Coelosphaeriaceae</taxon>
        <taxon>Woronichinia</taxon>
    </lineage>
</organism>
<reference evidence="4" key="1">
    <citation type="submission" date="2021-04" db="EMBL/GenBank/DDBJ databases">
        <title>Genome sequence of Woronichinia naegeliana from Washington state freshwater lake bloom.</title>
        <authorList>
            <person name="Dreher T.W."/>
        </authorList>
    </citation>
    <scope>NUCLEOTIDE SEQUENCE</scope>
    <source>
        <strain evidence="4">WA131</strain>
    </source>
</reference>
<gene>
    <name evidence="4" type="ORF">KA717_20080</name>
</gene>
<name>A0A977KTX5_9CYAN</name>
<dbReference type="InterPro" id="IPR002560">
    <property type="entry name" value="Transposase_DDE"/>
</dbReference>
<dbReference type="Proteomes" id="UP001065613">
    <property type="component" value="Chromosome"/>
</dbReference>
<proteinExistence type="predicted"/>
<dbReference type="PANTHER" id="PTHR33498">
    <property type="entry name" value="TRANSPOSASE FOR INSERTION SEQUENCE ELEMENT IS1557"/>
    <property type="match status" value="1"/>
</dbReference>
<dbReference type="InterPro" id="IPR047951">
    <property type="entry name" value="Transpos_ISL3"/>
</dbReference>
<dbReference type="Pfam" id="PF01610">
    <property type="entry name" value="DDE_Tnp_ISL3"/>
    <property type="match status" value="1"/>
</dbReference>
<evidence type="ECO:0000259" key="2">
    <source>
        <dbReference type="Pfam" id="PF01610"/>
    </source>
</evidence>
<dbReference type="InterPro" id="IPR029261">
    <property type="entry name" value="Transposase_Znf"/>
</dbReference>
<accession>A0A977KTX5</accession>
<feature type="domain" description="Transposase IS204/IS1001/IS1096/IS1165 DDE" evidence="2">
    <location>
        <begin position="157"/>
        <end position="406"/>
    </location>
</feature>
<protein>
    <submittedName>
        <fullName evidence="4">ISL3 family transposase</fullName>
    </submittedName>
</protein>
<dbReference type="KEGG" id="wna:KA717_20080"/>
<evidence type="ECO:0000259" key="3">
    <source>
        <dbReference type="Pfam" id="PF14690"/>
    </source>
</evidence>
<evidence type="ECO:0000313" key="4">
    <source>
        <dbReference type="EMBL" id="UXE58385.1"/>
    </source>
</evidence>
<dbReference type="PANTHER" id="PTHR33498:SF1">
    <property type="entry name" value="TRANSPOSASE FOR INSERTION SEQUENCE ELEMENT IS1557"/>
    <property type="match status" value="1"/>
</dbReference>
<evidence type="ECO:0000256" key="1">
    <source>
        <dbReference type="SAM" id="Coils"/>
    </source>
</evidence>